<evidence type="ECO:0000313" key="10">
    <source>
        <dbReference type="Proteomes" id="UP000178991"/>
    </source>
</evidence>
<evidence type="ECO:0000256" key="7">
    <source>
        <dbReference type="SAM" id="Phobius"/>
    </source>
</evidence>
<keyword evidence="2" id="KW-1003">Cell membrane</keyword>
<dbReference type="GO" id="GO:0016787">
    <property type="term" value="F:hydrolase activity"/>
    <property type="evidence" value="ECO:0007669"/>
    <property type="project" value="UniProtKB-KW"/>
</dbReference>
<feature type="transmembrane region" description="Helical" evidence="7">
    <location>
        <begin position="136"/>
        <end position="154"/>
    </location>
</feature>
<proteinExistence type="predicted"/>
<keyword evidence="4" id="KW-0378">Hydrolase</keyword>
<reference evidence="9 10" key="1">
    <citation type="journal article" date="2016" name="Nat. Commun.">
        <title>Thousands of microbial genomes shed light on interconnected biogeochemical processes in an aquifer system.</title>
        <authorList>
            <person name="Anantharaman K."/>
            <person name="Brown C.T."/>
            <person name="Hug L.A."/>
            <person name="Sharon I."/>
            <person name="Castelle C.J."/>
            <person name="Probst A.J."/>
            <person name="Thomas B.C."/>
            <person name="Singh A."/>
            <person name="Wilkins M.J."/>
            <person name="Karaoz U."/>
            <person name="Brodie E.L."/>
            <person name="Williams K.H."/>
            <person name="Hubbard S.S."/>
            <person name="Banfield J.F."/>
        </authorList>
    </citation>
    <scope>NUCLEOTIDE SEQUENCE [LARGE SCALE GENOMIC DNA]</scope>
</reference>
<evidence type="ECO:0000256" key="4">
    <source>
        <dbReference type="ARBA" id="ARBA00022801"/>
    </source>
</evidence>
<dbReference type="GO" id="GO:0005886">
    <property type="term" value="C:plasma membrane"/>
    <property type="evidence" value="ECO:0007669"/>
    <property type="project" value="UniProtKB-SubCell"/>
</dbReference>
<feature type="transmembrane region" description="Helical" evidence="7">
    <location>
        <begin position="160"/>
        <end position="178"/>
    </location>
</feature>
<name>A0A1G2HL07_9BACT</name>
<comment type="caution">
    <text evidence="9">The sequence shown here is derived from an EMBL/GenBank/DDBJ whole genome shotgun (WGS) entry which is preliminary data.</text>
</comment>
<gene>
    <name evidence="9" type="ORF">A2639_03180</name>
</gene>
<dbReference type="SUPFAM" id="SSF48317">
    <property type="entry name" value="Acid phosphatase/Vanadium-dependent haloperoxidase"/>
    <property type="match status" value="1"/>
</dbReference>
<feature type="transmembrane region" description="Helical" evidence="7">
    <location>
        <begin position="24"/>
        <end position="45"/>
    </location>
</feature>
<dbReference type="PANTHER" id="PTHR14969">
    <property type="entry name" value="SPHINGOSINE-1-PHOSPHATE PHOSPHOHYDROLASE"/>
    <property type="match status" value="1"/>
</dbReference>
<dbReference type="SMART" id="SM00014">
    <property type="entry name" value="acidPPc"/>
    <property type="match status" value="1"/>
</dbReference>
<keyword evidence="6 7" id="KW-0472">Membrane</keyword>
<dbReference type="EMBL" id="MHOL01000005">
    <property type="protein sequence ID" value="OGZ63172.1"/>
    <property type="molecule type" value="Genomic_DNA"/>
</dbReference>
<dbReference type="Gene3D" id="1.20.144.10">
    <property type="entry name" value="Phosphatidic acid phosphatase type 2/haloperoxidase"/>
    <property type="match status" value="1"/>
</dbReference>
<evidence type="ECO:0000256" key="2">
    <source>
        <dbReference type="ARBA" id="ARBA00022475"/>
    </source>
</evidence>
<dbReference type="PANTHER" id="PTHR14969:SF62">
    <property type="entry name" value="DECAPRENYLPHOSPHORYL-5-PHOSPHORIBOSE PHOSPHATASE RV3807C-RELATED"/>
    <property type="match status" value="1"/>
</dbReference>
<evidence type="ECO:0000256" key="1">
    <source>
        <dbReference type="ARBA" id="ARBA00004651"/>
    </source>
</evidence>
<dbReference type="InterPro" id="IPR036938">
    <property type="entry name" value="PAP2/HPO_sf"/>
</dbReference>
<evidence type="ECO:0000256" key="3">
    <source>
        <dbReference type="ARBA" id="ARBA00022692"/>
    </source>
</evidence>
<feature type="domain" description="Phosphatidic acid phosphatase type 2/haloperoxidase" evidence="8">
    <location>
        <begin position="65"/>
        <end position="175"/>
    </location>
</feature>
<organism evidence="9 10">
    <name type="scientific">Candidatus Staskawiczbacteria bacterium RIFCSPHIGHO2_01_FULL_34_27</name>
    <dbReference type="NCBI Taxonomy" id="1802199"/>
    <lineage>
        <taxon>Bacteria</taxon>
        <taxon>Candidatus Staskawicziibacteriota</taxon>
    </lineage>
</organism>
<comment type="subcellular location">
    <subcellularLocation>
        <location evidence="1">Cell membrane</location>
        <topology evidence="1">Multi-pass membrane protein</topology>
    </subcellularLocation>
</comment>
<evidence type="ECO:0000313" key="9">
    <source>
        <dbReference type="EMBL" id="OGZ63172.1"/>
    </source>
</evidence>
<protein>
    <recommendedName>
        <fullName evidence="8">Phosphatidic acid phosphatase type 2/haloperoxidase domain-containing protein</fullName>
    </recommendedName>
</protein>
<evidence type="ECO:0000259" key="8">
    <source>
        <dbReference type="SMART" id="SM00014"/>
    </source>
</evidence>
<sequence>MILDLEIFNVINGFAGKWPWLDSLGIFCAVYLGYILLFCLVLFLIKDFLPQEQSRPAGKKYWRMVAESLVAALFVRFVLVKIFYQLFFRFRPFVYYSNAHLLLPYNSGATSFPSGHASFYFALSTIIFGYNKKIGIWFYIASFLIIIARIFVGVHWPSDVIVGALSGIIVGWILNKIFKRINVLKKI</sequence>
<evidence type="ECO:0000256" key="6">
    <source>
        <dbReference type="ARBA" id="ARBA00023136"/>
    </source>
</evidence>
<dbReference type="Proteomes" id="UP000178991">
    <property type="component" value="Unassembled WGS sequence"/>
</dbReference>
<dbReference type="InterPro" id="IPR000326">
    <property type="entry name" value="PAP2/HPO"/>
</dbReference>
<feature type="transmembrane region" description="Helical" evidence="7">
    <location>
        <begin position="108"/>
        <end position="129"/>
    </location>
</feature>
<keyword evidence="5 7" id="KW-1133">Transmembrane helix</keyword>
<dbReference type="AlphaFoldDB" id="A0A1G2HL07"/>
<evidence type="ECO:0000256" key="5">
    <source>
        <dbReference type="ARBA" id="ARBA00022989"/>
    </source>
</evidence>
<dbReference type="Pfam" id="PF01569">
    <property type="entry name" value="PAP2"/>
    <property type="match status" value="1"/>
</dbReference>
<accession>A0A1G2HL07</accession>
<feature type="transmembrane region" description="Helical" evidence="7">
    <location>
        <begin position="65"/>
        <end position="88"/>
    </location>
</feature>
<keyword evidence="3 7" id="KW-0812">Transmembrane</keyword>